<dbReference type="PROSITE" id="PS00108">
    <property type="entry name" value="PROTEIN_KINASE_ST"/>
    <property type="match status" value="1"/>
</dbReference>
<dbReference type="PANTHER" id="PTHR43289:SF34">
    <property type="entry name" value="SERINE_THREONINE-PROTEIN KINASE YBDM-RELATED"/>
    <property type="match status" value="1"/>
</dbReference>
<dbReference type="AlphaFoldDB" id="A9AZF1"/>
<feature type="binding site" evidence="5">
    <location>
        <position position="81"/>
    </location>
    <ligand>
        <name>ATP</name>
        <dbReference type="ChEBI" id="CHEBI:30616"/>
    </ligand>
</feature>
<dbReference type="SUPFAM" id="SSF56112">
    <property type="entry name" value="Protein kinase-like (PK-like)"/>
    <property type="match status" value="1"/>
</dbReference>
<dbReference type="EMBL" id="CP000875">
    <property type="protein sequence ID" value="ABX05095.1"/>
    <property type="molecule type" value="Genomic_DNA"/>
</dbReference>
<dbReference type="STRING" id="316274.Haur_2457"/>
<dbReference type="PANTHER" id="PTHR43289">
    <property type="entry name" value="MITOGEN-ACTIVATED PROTEIN KINASE KINASE KINASE 20-RELATED"/>
    <property type="match status" value="1"/>
</dbReference>
<dbReference type="SMART" id="SM00220">
    <property type="entry name" value="S_TKc"/>
    <property type="match status" value="1"/>
</dbReference>
<sequence length="512" mass="57133">MALTYELNPSPPSMHTATFQMGVSGPNPASATAPRSVSTWETGDLIGTNQRYQITQFLGKGGFGETFLAKDLQLKRDCVIKRMRSEPHWSTLERSRAEQNFIREAELLAALTTPGHPNIPEIYEYIATEPCLIMKYIKGKSLQHLIGALSMEQALNYVADIASALIYMHAQNVFHRDIKPENILLGDDNRVWLIDFGLSKADPQLLQVASDNAQHSMIAGTMGFAPPEQLMGRATLKSDIYALAATLHVLLTGYRSPLTPHDIEGIRNGTKGQFPLVSTLNPAVDPRIEHLIGQAMAYEPEQRPTAELFRQTILQVLQPDARFVSITTPTGSVVRNPVELGRWCHNHWKNATDWLRGNLPEVIETGFLNAQLANQVRDLRKSYQTDIDMALDLVIERLTDGKIYQADLMITPNPIDFGSVAISHEFIAKQITITNTGERYVYLRLESTAWLWVDRSDKNRQSVLLSLHPQQKKQLTLYANVSDQTVSGHLRALLKASSANSLLSQFACPIGD</sequence>
<dbReference type="InParanoid" id="A9AZF1"/>
<dbReference type="InterPro" id="IPR008271">
    <property type="entry name" value="Ser/Thr_kinase_AS"/>
</dbReference>
<dbReference type="Proteomes" id="UP000000787">
    <property type="component" value="Chromosome"/>
</dbReference>
<dbReference type="Pfam" id="PF00069">
    <property type="entry name" value="Pkinase"/>
    <property type="match status" value="1"/>
</dbReference>
<dbReference type="Gene3D" id="3.30.200.20">
    <property type="entry name" value="Phosphorylase Kinase, domain 1"/>
    <property type="match status" value="1"/>
</dbReference>
<evidence type="ECO:0000256" key="1">
    <source>
        <dbReference type="ARBA" id="ARBA00022679"/>
    </source>
</evidence>
<keyword evidence="4 5" id="KW-0067">ATP-binding</keyword>
<dbReference type="GO" id="GO:0005524">
    <property type="term" value="F:ATP binding"/>
    <property type="evidence" value="ECO:0007669"/>
    <property type="project" value="UniProtKB-UniRule"/>
</dbReference>
<dbReference type="KEGG" id="hau:Haur_2457"/>
<dbReference type="GO" id="GO:0004674">
    <property type="term" value="F:protein serine/threonine kinase activity"/>
    <property type="evidence" value="ECO:0007669"/>
    <property type="project" value="UniProtKB-KW"/>
</dbReference>
<evidence type="ECO:0000256" key="3">
    <source>
        <dbReference type="ARBA" id="ARBA00022777"/>
    </source>
</evidence>
<dbReference type="CDD" id="cd14014">
    <property type="entry name" value="STKc_PknB_like"/>
    <property type="match status" value="1"/>
</dbReference>
<evidence type="ECO:0000256" key="4">
    <source>
        <dbReference type="ARBA" id="ARBA00022840"/>
    </source>
</evidence>
<evidence type="ECO:0000313" key="7">
    <source>
        <dbReference type="EMBL" id="ABX05095.1"/>
    </source>
</evidence>
<dbReference type="BioCyc" id="HAUR316274:GHYA-2484-MONOMER"/>
<evidence type="ECO:0000313" key="8">
    <source>
        <dbReference type="Proteomes" id="UP000000787"/>
    </source>
</evidence>
<dbReference type="InterPro" id="IPR017441">
    <property type="entry name" value="Protein_kinase_ATP_BS"/>
</dbReference>
<evidence type="ECO:0000256" key="5">
    <source>
        <dbReference type="PROSITE-ProRule" id="PRU10141"/>
    </source>
</evidence>
<dbReference type="PROSITE" id="PS00107">
    <property type="entry name" value="PROTEIN_KINASE_ATP"/>
    <property type="match status" value="1"/>
</dbReference>
<proteinExistence type="predicted"/>
<name>A9AZF1_HERA2</name>
<evidence type="ECO:0000256" key="2">
    <source>
        <dbReference type="ARBA" id="ARBA00022741"/>
    </source>
</evidence>
<evidence type="ECO:0000259" key="6">
    <source>
        <dbReference type="PROSITE" id="PS50011"/>
    </source>
</evidence>
<feature type="domain" description="Protein kinase" evidence="6">
    <location>
        <begin position="52"/>
        <end position="317"/>
    </location>
</feature>
<dbReference type="eggNOG" id="COG0515">
    <property type="taxonomic scope" value="Bacteria"/>
</dbReference>
<keyword evidence="8" id="KW-1185">Reference proteome</keyword>
<protein>
    <submittedName>
        <fullName evidence="7">Serine/threonine protein kinase</fullName>
    </submittedName>
</protein>
<keyword evidence="3 7" id="KW-0418">Kinase</keyword>
<organism evidence="7 8">
    <name type="scientific">Herpetosiphon aurantiacus (strain ATCC 23779 / DSM 785 / 114-95)</name>
    <dbReference type="NCBI Taxonomy" id="316274"/>
    <lineage>
        <taxon>Bacteria</taxon>
        <taxon>Bacillati</taxon>
        <taxon>Chloroflexota</taxon>
        <taxon>Chloroflexia</taxon>
        <taxon>Herpetosiphonales</taxon>
        <taxon>Herpetosiphonaceae</taxon>
        <taxon>Herpetosiphon</taxon>
    </lineage>
</organism>
<gene>
    <name evidence="7" type="ordered locus">Haur_2457</name>
</gene>
<dbReference type="InterPro" id="IPR011009">
    <property type="entry name" value="Kinase-like_dom_sf"/>
</dbReference>
<dbReference type="PROSITE" id="PS50011">
    <property type="entry name" value="PROTEIN_KINASE_DOM"/>
    <property type="match status" value="1"/>
</dbReference>
<keyword evidence="7" id="KW-0723">Serine/threonine-protein kinase</keyword>
<dbReference type="InterPro" id="IPR000719">
    <property type="entry name" value="Prot_kinase_dom"/>
</dbReference>
<dbReference type="HOGENOM" id="CLU_531862_0_0_0"/>
<dbReference type="Gene3D" id="1.10.510.10">
    <property type="entry name" value="Transferase(Phosphotransferase) domain 1"/>
    <property type="match status" value="1"/>
</dbReference>
<dbReference type="FunCoup" id="A9AZF1">
    <property type="interactions" value="142"/>
</dbReference>
<accession>A9AZF1</accession>
<reference evidence="7 8" key="1">
    <citation type="journal article" date="2011" name="Stand. Genomic Sci.">
        <title>Complete genome sequence of the filamentous gliding predatory bacterium Herpetosiphon aurantiacus type strain (114-95(T)).</title>
        <authorList>
            <person name="Kiss H."/>
            <person name="Nett M."/>
            <person name="Domin N."/>
            <person name="Martin K."/>
            <person name="Maresca J.A."/>
            <person name="Copeland A."/>
            <person name="Lapidus A."/>
            <person name="Lucas S."/>
            <person name="Berry K.W."/>
            <person name="Glavina Del Rio T."/>
            <person name="Dalin E."/>
            <person name="Tice H."/>
            <person name="Pitluck S."/>
            <person name="Richardson P."/>
            <person name="Bruce D."/>
            <person name="Goodwin L."/>
            <person name="Han C."/>
            <person name="Detter J.C."/>
            <person name="Schmutz J."/>
            <person name="Brettin T."/>
            <person name="Land M."/>
            <person name="Hauser L."/>
            <person name="Kyrpides N.C."/>
            <person name="Ivanova N."/>
            <person name="Goker M."/>
            <person name="Woyke T."/>
            <person name="Klenk H.P."/>
            <person name="Bryant D.A."/>
        </authorList>
    </citation>
    <scope>NUCLEOTIDE SEQUENCE [LARGE SCALE GENOMIC DNA]</scope>
    <source>
        <strain evidence="8">ATCC 23779 / DSM 785 / 114-95</strain>
    </source>
</reference>
<keyword evidence="2 5" id="KW-0547">Nucleotide-binding</keyword>
<keyword evidence="1" id="KW-0808">Transferase</keyword>